<sequence length="373" mass="41531">MRVADYITDFLFKNGIKTSFMLSGTGSVFLDDAFANSKGMNYVSARHESAAVMMAVGYYKLSQKPGVALVTTGPGGANAVGGVVEAWVDSVPVIIISGQVESKFLNNKLRYFGAQGLNILPIIEPITKYSKTIIDPYSIQYYLDKALYFALEGRTGPVWLDIPFDIQSSIIINPDQMKVFIPPQRAENSSDLINDNVDLILEKIYKSKKPLFILGQGVRQGDAIDEFRQVIESLDAPFLTSRIAIDVFKTSFKNNLGLAGMKGSRYCQKIMDESDLVISFGCSMNVAFTNESEKLFPNADVIMVSNDHNEFEKPGLSLNLKVLLDVKIVLEQMLKRINKTKIKQFTSWIDYCLTLKEDYPIVSPHLEGNPINS</sequence>
<dbReference type="FunFam" id="3.40.50.970:FF:000007">
    <property type="entry name" value="Acetolactate synthase"/>
    <property type="match status" value="1"/>
</dbReference>
<comment type="similarity">
    <text evidence="1">Belongs to the TPP enzyme family.</text>
</comment>
<dbReference type="SUPFAM" id="SSF52518">
    <property type="entry name" value="Thiamin diphosphate-binding fold (THDP-binding)"/>
    <property type="match status" value="1"/>
</dbReference>
<feature type="non-terminal residue" evidence="4">
    <location>
        <position position="373"/>
    </location>
</feature>
<dbReference type="CDD" id="cd07035">
    <property type="entry name" value="TPP_PYR_POX_like"/>
    <property type="match status" value="1"/>
</dbReference>
<dbReference type="GO" id="GO:0030976">
    <property type="term" value="F:thiamine pyrophosphate binding"/>
    <property type="evidence" value="ECO:0007669"/>
    <property type="project" value="InterPro"/>
</dbReference>
<dbReference type="InterPro" id="IPR045229">
    <property type="entry name" value="TPP_enz"/>
</dbReference>
<reference evidence="4" key="1">
    <citation type="submission" date="2018-05" db="EMBL/GenBank/DDBJ databases">
        <authorList>
            <person name="Lanie J.A."/>
            <person name="Ng W.-L."/>
            <person name="Kazmierczak K.M."/>
            <person name="Andrzejewski T.M."/>
            <person name="Davidsen T.M."/>
            <person name="Wayne K.J."/>
            <person name="Tettelin H."/>
            <person name="Glass J.I."/>
            <person name="Rusch D."/>
            <person name="Podicherti R."/>
            <person name="Tsui H.-C.T."/>
            <person name="Winkler M.E."/>
        </authorList>
    </citation>
    <scope>NUCLEOTIDE SEQUENCE</scope>
</reference>
<evidence type="ECO:0000259" key="2">
    <source>
        <dbReference type="Pfam" id="PF00205"/>
    </source>
</evidence>
<feature type="domain" description="Thiamine pyrophosphate enzyme N-terminal TPP-binding" evidence="3">
    <location>
        <begin position="1"/>
        <end position="106"/>
    </location>
</feature>
<dbReference type="Gene3D" id="3.40.50.970">
    <property type="match status" value="1"/>
</dbReference>
<dbReference type="InterPro" id="IPR012001">
    <property type="entry name" value="Thiamin_PyroP_enz_TPP-bd_dom"/>
</dbReference>
<dbReference type="PANTHER" id="PTHR18968:SF13">
    <property type="entry name" value="ACETOLACTATE SYNTHASE CATALYTIC SUBUNIT, MITOCHONDRIAL"/>
    <property type="match status" value="1"/>
</dbReference>
<dbReference type="GO" id="GO:0009097">
    <property type="term" value="P:isoleucine biosynthetic process"/>
    <property type="evidence" value="ECO:0007669"/>
    <property type="project" value="TreeGrafter"/>
</dbReference>
<dbReference type="SUPFAM" id="SSF52467">
    <property type="entry name" value="DHS-like NAD/FAD-binding domain"/>
    <property type="match status" value="1"/>
</dbReference>
<dbReference type="InterPro" id="IPR029035">
    <property type="entry name" value="DHS-like_NAD/FAD-binding_dom"/>
</dbReference>
<evidence type="ECO:0000313" key="4">
    <source>
        <dbReference type="EMBL" id="SVA97330.1"/>
    </source>
</evidence>
<accession>A0A382A751</accession>
<dbReference type="EMBL" id="UINC01024184">
    <property type="protein sequence ID" value="SVA97330.1"/>
    <property type="molecule type" value="Genomic_DNA"/>
</dbReference>
<dbReference type="GO" id="GO:0000287">
    <property type="term" value="F:magnesium ion binding"/>
    <property type="evidence" value="ECO:0007669"/>
    <property type="project" value="InterPro"/>
</dbReference>
<dbReference type="Gene3D" id="3.40.50.1220">
    <property type="entry name" value="TPP-binding domain"/>
    <property type="match status" value="1"/>
</dbReference>
<dbReference type="InterPro" id="IPR012000">
    <property type="entry name" value="Thiamin_PyroP_enz_cen_dom"/>
</dbReference>
<dbReference type="GO" id="GO:0050660">
    <property type="term" value="F:flavin adenine dinucleotide binding"/>
    <property type="evidence" value="ECO:0007669"/>
    <property type="project" value="TreeGrafter"/>
</dbReference>
<dbReference type="GO" id="GO:0003984">
    <property type="term" value="F:acetolactate synthase activity"/>
    <property type="evidence" value="ECO:0007669"/>
    <property type="project" value="TreeGrafter"/>
</dbReference>
<dbReference type="GO" id="GO:0005948">
    <property type="term" value="C:acetolactate synthase complex"/>
    <property type="evidence" value="ECO:0007669"/>
    <property type="project" value="TreeGrafter"/>
</dbReference>
<proteinExistence type="inferred from homology"/>
<feature type="domain" description="Thiamine pyrophosphate enzyme central" evidence="2">
    <location>
        <begin position="199"/>
        <end position="332"/>
    </location>
</feature>
<dbReference type="PANTHER" id="PTHR18968">
    <property type="entry name" value="THIAMINE PYROPHOSPHATE ENZYMES"/>
    <property type="match status" value="1"/>
</dbReference>
<evidence type="ECO:0000256" key="1">
    <source>
        <dbReference type="ARBA" id="ARBA00007812"/>
    </source>
</evidence>
<dbReference type="InterPro" id="IPR029061">
    <property type="entry name" value="THDP-binding"/>
</dbReference>
<dbReference type="AlphaFoldDB" id="A0A382A751"/>
<dbReference type="Pfam" id="PF02776">
    <property type="entry name" value="TPP_enzyme_N"/>
    <property type="match status" value="1"/>
</dbReference>
<dbReference type="GO" id="GO:0009099">
    <property type="term" value="P:L-valine biosynthetic process"/>
    <property type="evidence" value="ECO:0007669"/>
    <property type="project" value="TreeGrafter"/>
</dbReference>
<gene>
    <name evidence="4" type="ORF">METZ01_LOCUS150184</name>
</gene>
<organism evidence="4">
    <name type="scientific">marine metagenome</name>
    <dbReference type="NCBI Taxonomy" id="408172"/>
    <lineage>
        <taxon>unclassified sequences</taxon>
        <taxon>metagenomes</taxon>
        <taxon>ecological metagenomes</taxon>
    </lineage>
</organism>
<dbReference type="Pfam" id="PF00205">
    <property type="entry name" value="TPP_enzyme_M"/>
    <property type="match status" value="1"/>
</dbReference>
<protein>
    <recommendedName>
        <fullName evidence="5">Thiamine pyrophosphate enzyme N-terminal TPP-binding domain-containing protein</fullName>
    </recommendedName>
</protein>
<name>A0A382A751_9ZZZZ</name>
<evidence type="ECO:0000259" key="3">
    <source>
        <dbReference type="Pfam" id="PF02776"/>
    </source>
</evidence>
<evidence type="ECO:0008006" key="5">
    <source>
        <dbReference type="Google" id="ProtNLM"/>
    </source>
</evidence>